<sequence>MQYILLLLVLLLVTTHADIFTSIADMQSVLQSEKFISAVLSEYIESEEDRLKYLKDLIKVRNEEAMKTEIKDFTSPINAFLFIKKKLFDWKRIEQAILVNNSRSLLESIAQRSCGVRYPTQEDLTGAAMGLLRLQDTYKLDTTDLADGRIYKKQGNYTFSAGDCFEIAKAAYNNDDFYHTVLWMEEARRRFEKEDVKTAKLSEILEYLSYSLYKQGNPKHALQLSEEIVTTG</sequence>
<gene>
    <name evidence="4" type="ORF">GCK32_015877</name>
</gene>
<keyword evidence="1" id="KW-0732">Signal</keyword>
<feature type="domain" description="Prolyl 4-hydroxylase peptide-substrate-binding" evidence="3">
    <location>
        <begin position="162"/>
        <end position="229"/>
    </location>
</feature>
<dbReference type="Gene3D" id="1.25.40.10">
    <property type="entry name" value="Tetratricopeptide repeat domain"/>
    <property type="match status" value="1"/>
</dbReference>
<dbReference type="EMBL" id="WIXE01007570">
    <property type="protein sequence ID" value="KAK5980320.1"/>
    <property type="molecule type" value="Genomic_DNA"/>
</dbReference>
<feature type="signal peptide" evidence="1">
    <location>
        <begin position="1"/>
        <end position="17"/>
    </location>
</feature>
<dbReference type="Proteomes" id="UP001331761">
    <property type="component" value="Unassembled WGS sequence"/>
</dbReference>
<dbReference type="InterPro" id="IPR059068">
    <property type="entry name" value="TPR_P4H"/>
</dbReference>
<keyword evidence="5" id="KW-1185">Reference proteome</keyword>
<feature type="chain" id="PRO_5042975652" evidence="1">
    <location>
        <begin position="18"/>
        <end position="232"/>
    </location>
</feature>
<evidence type="ECO:0000313" key="4">
    <source>
        <dbReference type="EMBL" id="KAK5980320.1"/>
    </source>
</evidence>
<organism evidence="4 5">
    <name type="scientific">Trichostrongylus colubriformis</name>
    <name type="common">Black scour worm</name>
    <dbReference type="NCBI Taxonomy" id="6319"/>
    <lineage>
        <taxon>Eukaryota</taxon>
        <taxon>Metazoa</taxon>
        <taxon>Ecdysozoa</taxon>
        <taxon>Nematoda</taxon>
        <taxon>Chromadorea</taxon>
        <taxon>Rhabditida</taxon>
        <taxon>Rhabditina</taxon>
        <taxon>Rhabditomorpha</taxon>
        <taxon>Strongyloidea</taxon>
        <taxon>Trichostrongylidae</taxon>
        <taxon>Trichostrongylus</taxon>
    </lineage>
</organism>
<evidence type="ECO:0000259" key="3">
    <source>
        <dbReference type="Pfam" id="PF23558"/>
    </source>
</evidence>
<dbReference type="GO" id="GO:0004656">
    <property type="term" value="F:procollagen-proline 4-dioxygenase activity"/>
    <property type="evidence" value="ECO:0007669"/>
    <property type="project" value="InterPro"/>
</dbReference>
<dbReference type="GO" id="GO:0005783">
    <property type="term" value="C:endoplasmic reticulum"/>
    <property type="evidence" value="ECO:0007669"/>
    <property type="project" value="InterPro"/>
</dbReference>
<name>A0AAN8FZP8_TRICO</name>
<feature type="domain" description="Prolyl 4-hydroxylase N-terminal" evidence="2">
    <location>
        <begin position="22"/>
        <end position="151"/>
    </location>
</feature>
<dbReference type="AlphaFoldDB" id="A0AAN8FZP8"/>
<evidence type="ECO:0000259" key="2">
    <source>
        <dbReference type="Pfam" id="PF08336"/>
    </source>
</evidence>
<comment type="caution">
    <text evidence="4">The sequence shown here is derived from an EMBL/GenBank/DDBJ whole genome shotgun (WGS) entry which is preliminary data.</text>
</comment>
<proteinExistence type="predicted"/>
<dbReference type="Pfam" id="PF23558">
    <property type="entry name" value="TPR_P4H"/>
    <property type="match status" value="1"/>
</dbReference>
<evidence type="ECO:0000256" key="1">
    <source>
        <dbReference type="SAM" id="SignalP"/>
    </source>
</evidence>
<dbReference type="InterPro" id="IPR013547">
    <property type="entry name" value="P4H_N"/>
</dbReference>
<dbReference type="InterPro" id="IPR011990">
    <property type="entry name" value="TPR-like_helical_dom_sf"/>
</dbReference>
<dbReference type="Pfam" id="PF08336">
    <property type="entry name" value="P4Ha_N"/>
    <property type="match status" value="1"/>
</dbReference>
<protein>
    <submittedName>
        <fullName evidence="4">Prolyl 4-hydroxylase alpha subunit 1</fullName>
    </submittedName>
</protein>
<dbReference type="Gene3D" id="6.10.140.1460">
    <property type="match status" value="1"/>
</dbReference>
<accession>A0AAN8FZP8</accession>
<dbReference type="FunFam" id="1.25.40.10:FF:000006">
    <property type="entry name" value="Prolyl 4-hydroxylase subunit alpha 2"/>
    <property type="match status" value="1"/>
</dbReference>
<reference evidence="4 5" key="1">
    <citation type="submission" date="2019-10" db="EMBL/GenBank/DDBJ databases">
        <title>Assembly and Annotation for the nematode Trichostrongylus colubriformis.</title>
        <authorList>
            <person name="Martin J."/>
        </authorList>
    </citation>
    <scope>NUCLEOTIDE SEQUENCE [LARGE SCALE GENOMIC DNA]</scope>
    <source>
        <strain evidence="4">G859</strain>
        <tissue evidence="4">Whole worm</tissue>
    </source>
</reference>
<evidence type="ECO:0000313" key="5">
    <source>
        <dbReference type="Proteomes" id="UP001331761"/>
    </source>
</evidence>